<name>A0A103QVN1_9BURK</name>
<proteinExistence type="predicted"/>
<dbReference type="InterPro" id="IPR044930">
    <property type="entry name" value="Homing_endonuclease_His-Me"/>
</dbReference>
<dbReference type="EMBL" id="LOXM01000255">
    <property type="protein sequence ID" value="KVG56412.1"/>
    <property type="molecule type" value="Genomic_DNA"/>
</dbReference>
<dbReference type="Pfam" id="PF13392">
    <property type="entry name" value="HNH_3"/>
    <property type="match status" value="1"/>
</dbReference>
<evidence type="ECO:0000259" key="1">
    <source>
        <dbReference type="Pfam" id="PF13392"/>
    </source>
</evidence>
<dbReference type="InterPro" id="IPR044925">
    <property type="entry name" value="His-Me_finger_sf"/>
</dbReference>
<evidence type="ECO:0000313" key="3">
    <source>
        <dbReference type="Proteomes" id="UP000064029"/>
    </source>
</evidence>
<accession>A0A103QVN1</accession>
<dbReference type="InterPro" id="IPR003615">
    <property type="entry name" value="HNH_nuc"/>
</dbReference>
<dbReference type="OrthoDB" id="441807at2"/>
<feature type="domain" description="HNH nuclease" evidence="1">
    <location>
        <begin position="39"/>
        <end position="84"/>
    </location>
</feature>
<dbReference type="SUPFAM" id="SSF54060">
    <property type="entry name" value="His-Me finger endonucleases"/>
    <property type="match status" value="1"/>
</dbReference>
<gene>
    <name evidence="2" type="ORF">WJ33_36920</name>
</gene>
<dbReference type="AlphaFoldDB" id="A0A103QVN1"/>
<dbReference type="GO" id="GO:0004519">
    <property type="term" value="F:endonuclease activity"/>
    <property type="evidence" value="ECO:0007669"/>
    <property type="project" value="InterPro"/>
</dbReference>
<sequence>MATIDSLMRRVVKVGDCLEFTGHICKAGYGLVWHEGKNRLAHRVSFELHNTPIMDAQDVMHSCDNRKCINPAHLSLGTRRDNMRDMIIKGRARHPTGNKPANTKATPEIAAEIRRRFKPYSRTDGSMALAREFGLAQGTVWAILEGKTWK</sequence>
<dbReference type="Proteomes" id="UP000064029">
    <property type="component" value="Unassembled WGS sequence"/>
</dbReference>
<reference evidence="2 3" key="1">
    <citation type="submission" date="2015-11" db="EMBL/GenBank/DDBJ databases">
        <title>Expanding the genomic diversity of Burkholderia species for the development of highly accurate diagnostics.</title>
        <authorList>
            <person name="Sahl J."/>
            <person name="Keim P."/>
            <person name="Wagner D."/>
        </authorList>
    </citation>
    <scope>NUCLEOTIDE SEQUENCE [LARGE SCALE GENOMIC DNA]</scope>
    <source>
        <strain evidence="2 3">MSMB2036</strain>
    </source>
</reference>
<comment type="caution">
    <text evidence="2">The sequence shown here is derived from an EMBL/GenBank/DDBJ whole genome shotgun (WGS) entry which is preliminary data.</text>
</comment>
<dbReference type="RefSeq" id="WP_059758011.1">
    <property type="nucleotide sequence ID" value="NZ_CP013414.1"/>
</dbReference>
<evidence type="ECO:0000313" key="2">
    <source>
        <dbReference type="EMBL" id="KVG56412.1"/>
    </source>
</evidence>
<organism evidence="2 3">
    <name type="scientific">Burkholderia ubonensis</name>
    <dbReference type="NCBI Taxonomy" id="101571"/>
    <lineage>
        <taxon>Bacteria</taxon>
        <taxon>Pseudomonadati</taxon>
        <taxon>Pseudomonadota</taxon>
        <taxon>Betaproteobacteria</taxon>
        <taxon>Burkholderiales</taxon>
        <taxon>Burkholderiaceae</taxon>
        <taxon>Burkholderia</taxon>
        <taxon>Burkholderia cepacia complex</taxon>
    </lineage>
</organism>
<dbReference type="Gene3D" id="3.90.75.10">
    <property type="entry name" value="Homing Intron 3 (I-ppo) Encoded Endonuclease, Chain A"/>
    <property type="match status" value="1"/>
</dbReference>
<protein>
    <recommendedName>
        <fullName evidence="1">HNH nuclease domain-containing protein</fullName>
    </recommendedName>
</protein>